<feature type="transmembrane region" description="Helical" evidence="6">
    <location>
        <begin position="311"/>
        <end position="330"/>
    </location>
</feature>
<evidence type="ECO:0000313" key="8">
    <source>
        <dbReference type="EMBL" id="SPP29483.1"/>
    </source>
</evidence>
<dbReference type="PANTHER" id="PTHR30294">
    <property type="entry name" value="MEMBRANE COMPONENT OF ABC TRANSPORTER YHHJ-RELATED"/>
    <property type="match status" value="1"/>
</dbReference>
<dbReference type="RefSeq" id="WP_120488021.1">
    <property type="nucleotide sequence ID" value="NZ_CBCPKC010000007.1"/>
</dbReference>
<feature type="transmembrane region" description="Helical" evidence="6">
    <location>
        <begin position="181"/>
        <end position="206"/>
    </location>
</feature>
<feature type="transmembrane region" description="Helical" evidence="6">
    <location>
        <begin position="366"/>
        <end position="384"/>
    </location>
</feature>
<feature type="transmembrane region" description="Helical" evidence="6">
    <location>
        <begin position="271"/>
        <end position="299"/>
    </location>
</feature>
<dbReference type="EMBL" id="OUNC01000045">
    <property type="protein sequence ID" value="SPP29483.1"/>
    <property type="molecule type" value="Genomic_DNA"/>
</dbReference>
<dbReference type="InterPro" id="IPR051449">
    <property type="entry name" value="ABC-2_transporter_component"/>
</dbReference>
<feature type="transmembrane region" description="Helical" evidence="6">
    <location>
        <begin position="227"/>
        <end position="251"/>
    </location>
</feature>
<evidence type="ECO:0000259" key="7">
    <source>
        <dbReference type="Pfam" id="PF12698"/>
    </source>
</evidence>
<feature type="transmembrane region" description="Helical" evidence="6">
    <location>
        <begin position="21"/>
        <end position="38"/>
    </location>
</feature>
<feature type="domain" description="ABC-2 type transporter transmembrane" evidence="7">
    <location>
        <begin position="23"/>
        <end position="384"/>
    </location>
</feature>
<protein>
    <submittedName>
        <fullName evidence="8">Putative ABC-type Na+ efflux pump, permease component</fullName>
    </submittedName>
</protein>
<evidence type="ECO:0000256" key="5">
    <source>
        <dbReference type="ARBA" id="ARBA00023136"/>
    </source>
</evidence>
<dbReference type="Pfam" id="PF12698">
    <property type="entry name" value="ABC2_membrane_3"/>
    <property type="match status" value="1"/>
</dbReference>
<proteinExistence type="predicted"/>
<reference evidence="9" key="1">
    <citation type="submission" date="2018-04" db="EMBL/GenBank/DDBJ databases">
        <authorList>
            <person name="Illikoud N."/>
        </authorList>
    </citation>
    <scope>NUCLEOTIDE SEQUENCE [LARGE SCALE GENOMIC DNA]</scope>
</reference>
<keyword evidence="5 6" id="KW-0472">Membrane</keyword>
<evidence type="ECO:0000313" key="9">
    <source>
        <dbReference type="Proteomes" id="UP000270190"/>
    </source>
</evidence>
<evidence type="ECO:0000256" key="3">
    <source>
        <dbReference type="ARBA" id="ARBA00022692"/>
    </source>
</evidence>
<evidence type="ECO:0000256" key="6">
    <source>
        <dbReference type="SAM" id="Phobius"/>
    </source>
</evidence>
<organism evidence="8 9">
    <name type="scientific">Brochothrix thermosphacta</name>
    <name type="common">Microbacterium thermosphactum</name>
    <dbReference type="NCBI Taxonomy" id="2756"/>
    <lineage>
        <taxon>Bacteria</taxon>
        <taxon>Bacillati</taxon>
        <taxon>Bacillota</taxon>
        <taxon>Bacilli</taxon>
        <taxon>Bacillales</taxon>
        <taxon>Listeriaceae</taxon>
        <taxon>Brochothrix</taxon>
    </lineage>
</organism>
<dbReference type="AlphaFoldDB" id="A0A2X0QMV0"/>
<evidence type="ECO:0000256" key="1">
    <source>
        <dbReference type="ARBA" id="ARBA00004651"/>
    </source>
</evidence>
<dbReference type="PANTHER" id="PTHR30294:SF29">
    <property type="entry name" value="MULTIDRUG ABC TRANSPORTER PERMEASE YBHS-RELATED"/>
    <property type="match status" value="1"/>
</dbReference>
<dbReference type="InterPro" id="IPR013525">
    <property type="entry name" value="ABC2_TM"/>
</dbReference>
<sequence>MNKFWLVFKFTYRQKVCSVSFVSLALILVIGVVGLLNFDNIKQWFVSEEVSNVAIVTNNAKIYQEIKNNNELLNPKVKFHMSSESDALKNIQTNDISRFYIIKENEHKDIESKLIYKGAVEESEKVNIQLLLSKLQFEKRANDYGLSIKQIEKLGKSNVIITEKIKSDTAYSSKEAELIQYIVYFSIAVMFIIILSYSNQAALEIATEKNSKVMEMILTSISPLLHLWGKILSLIAVALTQLGVVIATILICWLFDNDIISVKGMDTEVNLHIVLLILISIIYIFIGLATYIIFAMIIGAMTKNLENINQAVMPINVLLFIPIYLIIFNIDEVNDSLIKLTSYIPFFSPFTMLFRMTSRDVNIYELLLSLVLAIAMIILLSYIASRSYKESLLAPEVSFSKIIKKTIRREK</sequence>
<gene>
    <name evidence="8" type="ORF">BTBSAS_50131</name>
</gene>
<dbReference type="GO" id="GO:0140359">
    <property type="term" value="F:ABC-type transporter activity"/>
    <property type="evidence" value="ECO:0007669"/>
    <property type="project" value="InterPro"/>
</dbReference>
<keyword evidence="4 6" id="KW-1133">Transmembrane helix</keyword>
<dbReference type="GO" id="GO:0005886">
    <property type="term" value="C:plasma membrane"/>
    <property type="evidence" value="ECO:0007669"/>
    <property type="project" value="UniProtKB-SubCell"/>
</dbReference>
<dbReference type="Proteomes" id="UP000270190">
    <property type="component" value="Unassembled WGS sequence"/>
</dbReference>
<keyword evidence="2" id="KW-1003">Cell membrane</keyword>
<keyword evidence="3 6" id="KW-0812">Transmembrane</keyword>
<accession>A0A2X0QMV0</accession>
<evidence type="ECO:0000256" key="4">
    <source>
        <dbReference type="ARBA" id="ARBA00022989"/>
    </source>
</evidence>
<name>A0A2X0QMV0_BROTH</name>
<comment type="subcellular location">
    <subcellularLocation>
        <location evidence="1">Cell membrane</location>
        <topology evidence="1">Multi-pass membrane protein</topology>
    </subcellularLocation>
</comment>
<evidence type="ECO:0000256" key="2">
    <source>
        <dbReference type="ARBA" id="ARBA00022475"/>
    </source>
</evidence>